<organism evidence="3 4">
    <name type="scientific">Mucilaginibacter angelicae</name>
    <dbReference type="NCBI Taxonomy" id="869718"/>
    <lineage>
        <taxon>Bacteria</taxon>
        <taxon>Pseudomonadati</taxon>
        <taxon>Bacteroidota</taxon>
        <taxon>Sphingobacteriia</taxon>
        <taxon>Sphingobacteriales</taxon>
        <taxon>Sphingobacteriaceae</taxon>
        <taxon>Mucilaginibacter</taxon>
    </lineage>
</organism>
<evidence type="ECO:0000259" key="2">
    <source>
        <dbReference type="Pfam" id="PF14242"/>
    </source>
</evidence>
<dbReference type="Pfam" id="PF14242">
    <property type="entry name" value="DUF4342"/>
    <property type="match status" value="1"/>
</dbReference>
<name>A0ABV6L795_9SPHI</name>
<feature type="domain" description="DUF4342" evidence="2">
    <location>
        <begin position="3"/>
        <end position="77"/>
    </location>
</feature>
<reference evidence="3 4" key="1">
    <citation type="submission" date="2024-09" db="EMBL/GenBank/DDBJ databases">
        <authorList>
            <person name="Sun Q."/>
            <person name="Mori K."/>
        </authorList>
    </citation>
    <scope>NUCLEOTIDE SEQUENCE [LARGE SCALE GENOMIC DNA]</scope>
    <source>
        <strain evidence="3 4">NCAIM B.02415</strain>
    </source>
</reference>
<proteinExistence type="predicted"/>
<evidence type="ECO:0000313" key="4">
    <source>
        <dbReference type="Proteomes" id="UP001589828"/>
    </source>
</evidence>
<sequence>MSTKETFSINGEALLGKIKEIIHEGKASRITISDKHGKELMTFPLSVGLFGMILAPVFAAVGTLAALVTECTITVEREEEEDTPKDITPSV</sequence>
<keyword evidence="1" id="KW-1133">Transmembrane helix</keyword>
<gene>
    <name evidence="3" type="ORF">ACFFGT_13945</name>
</gene>
<keyword evidence="4" id="KW-1185">Reference proteome</keyword>
<comment type="caution">
    <text evidence="3">The sequence shown here is derived from an EMBL/GenBank/DDBJ whole genome shotgun (WGS) entry which is preliminary data.</text>
</comment>
<keyword evidence="1" id="KW-0472">Membrane</keyword>
<accession>A0ABV6L795</accession>
<evidence type="ECO:0000313" key="3">
    <source>
        <dbReference type="EMBL" id="MFC0515317.1"/>
    </source>
</evidence>
<dbReference type="RefSeq" id="WP_377023152.1">
    <property type="nucleotide sequence ID" value="NZ_JBHLTS010000022.1"/>
</dbReference>
<keyword evidence="1" id="KW-0812">Transmembrane</keyword>
<protein>
    <submittedName>
        <fullName evidence="3">DUF4342 domain-containing protein</fullName>
    </submittedName>
</protein>
<feature type="transmembrane region" description="Helical" evidence="1">
    <location>
        <begin position="45"/>
        <end position="68"/>
    </location>
</feature>
<dbReference type="InterPro" id="IPR025642">
    <property type="entry name" value="DUF4342"/>
</dbReference>
<dbReference type="EMBL" id="JBHLTS010000022">
    <property type="protein sequence ID" value="MFC0515317.1"/>
    <property type="molecule type" value="Genomic_DNA"/>
</dbReference>
<dbReference type="Proteomes" id="UP001589828">
    <property type="component" value="Unassembled WGS sequence"/>
</dbReference>
<evidence type="ECO:0000256" key="1">
    <source>
        <dbReference type="SAM" id="Phobius"/>
    </source>
</evidence>